<dbReference type="InterPro" id="IPR059138">
    <property type="entry name" value="Pico_VP1"/>
</dbReference>
<dbReference type="SUPFAM" id="SSF50494">
    <property type="entry name" value="Trypsin-like serine proteases"/>
    <property type="match status" value="2"/>
</dbReference>
<keyword evidence="8" id="KW-0597">Phosphoprotein</keyword>
<dbReference type="GO" id="GO:0003724">
    <property type="term" value="F:RNA helicase activity"/>
    <property type="evidence" value="ECO:0007669"/>
    <property type="project" value="InterPro"/>
</dbReference>
<dbReference type="InterPro" id="IPR029053">
    <property type="entry name" value="Viral_coat"/>
</dbReference>
<evidence type="ECO:0000256" key="22">
    <source>
        <dbReference type="ARBA" id="ARBA00022844"/>
    </source>
</evidence>
<evidence type="ECO:0000256" key="27">
    <source>
        <dbReference type="ARBA" id="ARBA00023136"/>
    </source>
</evidence>
<dbReference type="SUPFAM" id="SSF89043">
    <property type="entry name" value="Soluble domain of poliovirus core protein 3a"/>
    <property type="match status" value="1"/>
</dbReference>
<accession>A0A7T9AZZ8</accession>
<evidence type="ECO:0000256" key="25">
    <source>
        <dbReference type="ARBA" id="ARBA00023039"/>
    </source>
</evidence>
<dbReference type="Gene3D" id="4.10.880.10">
    <property type="entry name" value="Poliovirus 3D polymerase Domain 1 (Nucleotidyltransferase)"/>
    <property type="match status" value="2"/>
</dbReference>
<keyword evidence="6" id="KW-1036">Host cytoplasmic vesicle</keyword>
<keyword evidence="7" id="KW-0191">Covalent protein-RNA linkage</keyword>
<keyword evidence="5" id="KW-0696">RNA-directed RNA polymerase</keyword>
<evidence type="ECO:0000256" key="13">
    <source>
        <dbReference type="ARBA" id="ARBA00022695"/>
    </source>
</evidence>
<comment type="subcellular location">
    <subcellularLocation>
        <location evidence="1">Host cytoplasmic vesicle membrane</location>
        <topology evidence="1">Peripheral membrane protein</topology>
        <orientation evidence="1">Cytoplasmic side</orientation>
    </subcellularLocation>
    <subcellularLocation>
        <location evidence="2">Virion</location>
    </subcellularLocation>
</comment>
<evidence type="ECO:0000256" key="30">
    <source>
        <dbReference type="ARBA" id="ARBA00023296"/>
    </source>
</evidence>
<dbReference type="InterPro" id="IPR043502">
    <property type="entry name" value="DNA/RNA_pol_sf"/>
</dbReference>
<dbReference type="GO" id="GO:0006508">
    <property type="term" value="P:proteolysis"/>
    <property type="evidence" value="ECO:0007669"/>
    <property type="project" value="UniProtKB-KW"/>
</dbReference>
<evidence type="ECO:0000256" key="9">
    <source>
        <dbReference type="ARBA" id="ARBA00022561"/>
    </source>
</evidence>
<dbReference type="Pfam" id="PF00073">
    <property type="entry name" value="Rhv"/>
    <property type="match status" value="2"/>
</dbReference>
<dbReference type="GO" id="GO:0003968">
    <property type="term" value="F:RNA-directed RNA polymerase activity"/>
    <property type="evidence" value="ECO:0007669"/>
    <property type="project" value="UniProtKB-KW"/>
</dbReference>
<evidence type="ECO:0000256" key="6">
    <source>
        <dbReference type="ARBA" id="ARBA00022488"/>
    </source>
</evidence>
<dbReference type="PROSITE" id="PS50507">
    <property type="entry name" value="RDRP_SSRNA_POS"/>
    <property type="match status" value="1"/>
</dbReference>
<dbReference type="InterPro" id="IPR007094">
    <property type="entry name" value="RNA-dir_pol_PSvirus"/>
</dbReference>
<keyword evidence="18" id="KW-1161">Viral attachment to host cell</keyword>
<dbReference type="InterPro" id="IPR000199">
    <property type="entry name" value="Peptidase_C3A/C3B_picornavir"/>
</dbReference>
<dbReference type="GO" id="GO:0039694">
    <property type="term" value="P:viral RNA genome replication"/>
    <property type="evidence" value="ECO:0007669"/>
    <property type="project" value="InterPro"/>
</dbReference>
<dbReference type="InterPro" id="IPR014759">
    <property type="entry name" value="Helicase_SF3_ssRNA_vir"/>
</dbReference>
<evidence type="ECO:0000256" key="26">
    <source>
        <dbReference type="ARBA" id="ARBA00023065"/>
    </source>
</evidence>
<dbReference type="Pfam" id="PF08727">
    <property type="entry name" value="P3A"/>
    <property type="match status" value="1"/>
</dbReference>
<keyword evidence="21" id="KW-0067">ATP-binding</keyword>
<evidence type="ECO:0000256" key="28">
    <source>
        <dbReference type="ARBA" id="ARBA00023200"/>
    </source>
</evidence>
<dbReference type="SUPFAM" id="SSF52540">
    <property type="entry name" value="P-loop containing nucleoside triphosphate hydrolases"/>
    <property type="match status" value="1"/>
</dbReference>
<dbReference type="GO" id="GO:0044162">
    <property type="term" value="C:host cell cytoplasmic vesicle membrane"/>
    <property type="evidence" value="ECO:0007669"/>
    <property type="project" value="UniProtKB-SubCell"/>
</dbReference>
<dbReference type="InterPro" id="IPR001676">
    <property type="entry name" value="Picornavirus_capsid"/>
</dbReference>
<dbReference type="InterPro" id="IPR033703">
    <property type="entry name" value="Rhv-like"/>
</dbReference>
<keyword evidence="15" id="KW-0519">Myristate</keyword>
<evidence type="ECO:0000256" key="5">
    <source>
        <dbReference type="ARBA" id="ARBA00022484"/>
    </source>
</evidence>
<keyword evidence="31" id="KW-0407">Ion channel</keyword>
<evidence type="ECO:0000259" key="35">
    <source>
        <dbReference type="PROSITE" id="PS51874"/>
    </source>
</evidence>
<evidence type="ECO:0000256" key="31">
    <source>
        <dbReference type="ARBA" id="ARBA00023303"/>
    </source>
</evidence>
<name>A0A7T9AZZ8_9PICO</name>
<dbReference type="InterPro" id="IPR036203">
    <property type="entry name" value="P3A_soluble_dom"/>
</dbReference>
<evidence type="ECO:0000256" key="20">
    <source>
        <dbReference type="ARBA" id="ARBA00022807"/>
    </source>
</evidence>
<dbReference type="EMBL" id="MT833879">
    <property type="protein sequence ID" value="QQR34436.1"/>
    <property type="molecule type" value="Genomic_RNA"/>
</dbReference>
<dbReference type="GO" id="GO:0004197">
    <property type="term" value="F:cysteine-type endopeptidase activity"/>
    <property type="evidence" value="ECO:0007669"/>
    <property type="project" value="InterPro"/>
</dbReference>
<dbReference type="GO" id="GO:0019028">
    <property type="term" value="C:viral capsid"/>
    <property type="evidence" value="ECO:0007669"/>
    <property type="project" value="UniProtKB-KW"/>
</dbReference>
<keyword evidence="27" id="KW-0472">Membrane</keyword>
<evidence type="ECO:0000256" key="11">
    <source>
        <dbReference type="ARBA" id="ARBA00022670"/>
    </source>
</evidence>
<keyword evidence="10" id="KW-0945">Host-virus interaction</keyword>
<keyword evidence="20" id="KW-0788">Thiol protease</keyword>
<keyword evidence="25" id="KW-1182">Viral ion channel</keyword>
<evidence type="ECO:0000256" key="21">
    <source>
        <dbReference type="ARBA" id="ARBA00022840"/>
    </source>
</evidence>
<dbReference type="Pfam" id="PF01552">
    <property type="entry name" value="Pico_P2B"/>
    <property type="match status" value="1"/>
</dbReference>
<evidence type="ECO:0000256" key="15">
    <source>
        <dbReference type="ARBA" id="ARBA00022707"/>
    </source>
</evidence>
<evidence type="ECO:0000256" key="12">
    <source>
        <dbReference type="ARBA" id="ARBA00022679"/>
    </source>
</evidence>
<dbReference type="InterPro" id="IPR000605">
    <property type="entry name" value="Helicase_SF3_ssDNA/RNA_vir"/>
</dbReference>
<dbReference type="CDD" id="cd00205">
    <property type="entry name" value="rhv_like"/>
    <property type="match status" value="3"/>
</dbReference>
<dbReference type="GO" id="GO:0006351">
    <property type="term" value="P:DNA-templated transcription"/>
    <property type="evidence" value="ECO:0007669"/>
    <property type="project" value="InterPro"/>
</dbReference>
<evidence type="ECO:0000256" key="32">
    <source>
        <dbReference type="ARBA" id="ARBA00045131"/>
    </source>
</evidence>
<keyword evidence="28" id="KW-1035">Host cytoplasm</keyword>
<keyword evidence="24" id="KW-0693">Viral RNA replication</keyword>
<dbReference type="Gene3D" id="2.60.120.20">
    <property type="match status" value="3"/>
</dbReference>
<evidence type="ECO:0000259" key="33">
    <source>
        <dbReference type="PROSITE" id="PS50507"/>
    </source>
</evidence>
<dbReference type="GO" id="GO:0034220">
    <property type="term" value="P:monoatomic ion transmembrane transport"/>
    <property type="evidence" value="ECO:0007669"/>
    <property type="project" value="UniProtKB-KW"/>
</dbReference>
<evidence type="ECO:0000256" key="7">
    <source>
        <dbReference type="ARBA" id="ARBA00022520"/>
    </source>
</evidence>
<dbReference type="InterPro" id="IPR043504">
    <property type="entry name" value="Peptidase_S1_PA_chymotrypsin"/>
</dbReference>
<keyword evidence="29" id="KW-0449">Lipoprotein</keyword>
<evidence type="ECO:0000256" key="29">
    <source>
        <dbReference type="ARBA" id="ARBA00023288"/>
    </source>
</evidence>
<evidence type="ECO:0000256" key="16">
    <source>
        <dbReference type="ARBA" id="ARBA00022741"/>
    </source>
</evidence>
<evidence type="ECO:0000256" key="3">
    <source>
        <dbReference type="ARBA" id="ARBA00020107"/>
    </source>
</evidence>
<evidence type="ECO:0000256" key="17">
    <source>
        <dbReference type="ARBA" id="ARBA00022801"/>
    </source>
</evidence>
<keyword evidence="9" id="KW-0167">Capsid protein</keyword>
<evidence type="ECO:0000256" key="8">
    <source>
        <dbReference type="ARBA" id="ARBA00022553"/>
    </source>
</evidence>
<dbReference type="GO" id="GO:0005198">
    <property type="term" value="F:structural molecule activity"/>
    <property type="evidence" value="ECO:0007669"/>
    <property type="project" value="InterPro"/>
</dbReference>
<sequence>MPVITRETSNMAELFLSKETTLFCKVRKIILFWNGKLKVLRRIRIPVTSNDQTKRRINCGAAVSKGETGNKHQFAHAGGNITQINYYGSDYAQAHTAAQNNMDPGKFTKPLTDLALATRGPALKSPNVEEAGYSDRVMQITSGNSTITTQEAVQAIVAYGVWPKHDVGIGEALDKQSEPGPACDRFYTLDSWQWSANSNGYGYDLPGCLTDIGIFGQNCMYHFLMRSGYCVHVQLNASKFHQGMMMVVAIPECQSSSGERSASIFQLTEQDFADYPVAQLTLFPHQLINLRTNNSATLILPYLNASPSENPLSHNYWTVFVVPVVPLSYNQGATTVVPITVSIAPMCASFSGLRNAVPIVNREAQAQGVPIFGVPGSNQFVTTIRNAGFPLLPDFEETPMHDIPGEVSNLLEVLQVDTFCTMGESATPLNLDVSQQTDLGGRIGSWDMSLNSNFFSSTYLARCTRFFSNYRGSVKLTFMFCGSAMATGKFLIAYTPPGGNAPTTRKEAMLATHVIWDVGLQSSVDFIIPWISQTAYRFAHTNGNVLSYRGYITMFYQTQVVVPPGAPSTCQIVCLASATSDFVLRCPTDSAYFQGLGDEIGKIVNETMSNAIQTLDIKPIQGKPMPDQLAVTSGDAAALTAPETGVSSSTEAGSVMETRGLTTTFSGRETDVSNFLSKYALFSKATISSKSTGLNSVVKIPLYFSDAANTQLAVRAKYRMFTYLRMGFDINVVLSVDPSSTGLSNSTTISDKAMIQMLYSPPGCPSPTTWDSPEWYLPTTPSVYQECNTTPISVRIPFMGPASTYASFYNGYANFQPQAAQYGQFPGNYLGDITFRFVMARKDNTGTSATVVNIFCYARPTGVRVFCPRPIVTQKQQSFLTRSRGRVEIVNTEEEAEYVLQQECDGTERRIMCGKIMIDGTIIAMQQGCNEIERRIMCGRRAQRKRKLKQTIDAPLWAQDVMHFLWLAWDLEGNNQFHIIPIDRYHAILPSHLYTEALCFSRSIGHKYEFFYYEKQWEEELNDIVCIKFEKPLFRDIPPFCNDCFPKNTWTVCTNGLYHAAKWMGDLTYEDAIWVDGMEGYDDNTVMGPHWQQHVLRSGNNYINEGWCGSPVVCKNGICGYASVSDCATESFFVCFPMIRSYQDHCPIFQGPEEEGIISDGIRLAEYERKCLDWSYDPDSQAFDEPEQGMREFQGVKEWCQEIAAGAGLSFGTEAMNGIAKEAEKMMVNAALGQINWKTEMAKKIISIIIKTICAIVLIAKSEDKTSTAIAVGTILGVDLLLEDPFEWLKVKVYKALGIPIAHNQGVSDWIKEFNAACTAAKGLEWIGVKIQTFIQWVKDLFKKEDPRRRKFLNQLEDLPILMEHIDKIMVARGKYPDEQILKVCNSMRTLKRGADIYGVERNAATTQIISYYKKAMSILQSMSNGRVEPVGLLIHGSPGSGKSLATEIIGRCLTEKHGGNRPYSLPPDPKHFDGYAQQPVVLMDDLGQNPDGEDCKLLCQMISSTEFVVPMAALEEKGMNFTSKFVLASTNAADLKPPTIMEPKALARRFFLDLHIEIQKDYNMNGKLDASTALNMCQHPSTNFKHCCPMICGKAVLFKDIRTGIKYTLDDIASKLQREYLARSSCGSKLDAIFQGSDDDWFETDYDKAPQVLKTFDEMKESGIELPMPREIADLLEAVNTPEVVSYCEQKGWIIPQKVKIERVKSDIKRWAAWITTGLSVLASIVSLGSFIYMIYKVFAKSEGPYNGFSQQPLKKPELRRVAKAQSPDMEFINKLFKQSLFEVKTEKGLFTGLGLYDTWILLPKHSRPDGDILLDGNKFEIKEVVEIENKQGSLELVVVNIDRPVKFRDIRKYLPDHFSKEKDCFLVMNTALFPKLWCPVGEVSSFGFLNLSHHATYNTCRYHYPTKSGQCGGVICKSGKIIAMHIGGDGKNGYGAILTKKIIGVLEQGEIVKMKKAPKPINVSCKTQLQPSVFHEVFDGDKEPAVLNPKDKRLEVNFEEALFSKYKGNKNFEVTKNMDVAVDHYYSQMVSAMPENLTEPLSLEEVVYGVEHLEGLDLATSAGFPYVVQGIKKKDLIPTRGESLSKLQDALALNGYDLPFVTYLKDELRPKEKIKQGKTRLIECASLNDTIRMKRTYGRLFQFFHANNGILTGSAVGCNPDIDWSRFYAEMGERPLCAFDYSNYDASMDPAWFECLKRLLRKFGYEEYQVKLIDQICNSKHYYKDKEYEVVGGMPSGCSGTSIFNSMLNNIIIRTLVLDAYKGINLDELKILAYGDDVIVTYPFPLDASILAEIGKQYGLTMTPPDKGSAFNEITWDNVTFLKRKFVSDSNFPFLIHPVFPMKEIHESARWTRSAATTEEHMRSLCHLAWHNGESEYNEFLSQVRSIPVGKALNLPEYSVLYKQWLDSF</sequence>
<keyword evidence="22" id="KW-0946">Virion</keyword>
<dbReference type="Gene3D" id="1.20.960.20">
    <property type="match status" value="1"/>
</dbReference>
<keyword evidence="23" id="KW-1043">Host membrane</keyword>
<dbReference type="PROSITE" id="PS51874">
    <property type="entry name" value="PCV_3C_PRO"/>
    <property type="match status" value="1"/>
</dbReference>
<evidence type="ECO:0000256" key="2">
    <source>
        <dbReference type="ARBA" id="ARBA00004328"/>
    </source>
</evidence>
<comment type="function">
    <text evidence="32">Forms an icosahedral capsid of pseudo T=3 symmetry with capsid proteins VP2 and VP3. The capsid is 300 Angstroms in diameter, composed of 60 copies of each capsid protein and enclosing the viral positive strand RNA genome.</text>
</comment>
<dbReference type="Pfam" id="PF22663">
    <property type="entry name" value="Rhv_5"/>
    <property type="match status" value="1"/>
</dbReference>
<evidence type="ECO:0000256" key="23">
    <source>
        <dbReference type="ARBA" id="ARBA00022870"/>
    </source>
</evidence>
<dbReference type="GO" id="GO:0019062">
    <property type="term" value="P:virion attachment to host cell"/>
    <property type="evidence" value="ECO:0007669"/>
    <property type="project" value="UniProtKB-KW"/>
</dbReference>
<dbReference type="InterPro" id="IPR014838">
    <property type="entry name" value="P3A"/>
</dbReference>
<dbReference type="Gene3D" id="2.40.10.10">
    <property type="entry name" value="Trypsin-like serine proteases"/>
    <property type="match status" value="3"/>
</dbReference>
<keyword evidence="30" id="KW-1160">Virus entry into host cell</keyword>
<dbReference type="InterPro" id="IPR001205">
    <property type="entry name" value="RNA-dir_pol_C"/>
</dbReference>
<evidence type="ECO:0000256" key="18">
    <source>
        <dbReference type="ARBA" id="ARBA00022804"/>
    </source>
</evidence>
<keyword evidence="4" id="KW-0813">Transport</keyword>
<feature type="domain" description="SF3 helicase" evidence="34">
    <location>
        <begin position="1413"/>
        <end position="1570"/>
    </location>
</feature>
<feature type="domain" description="RdRp catalytic" evidence="33">
    <location>
        <begin position="2176"/>
        <end position="2292"/>
    </location>
</feature>
<dbReference type="SUPFAM" id="SSF88633">
    <property type="entry name" value="Positive stranded ssRNA viruses"/>
    <property type="match status" value="2"/>
</dbReference>
<dbReference type="InterPro" id="IPR043128">
    <property type="entry name" value="Rev_trsase/Diguanyl_cyclase"/>
</dbReference>
<dbReference type="GO" id="GO:0005524">
    <property type="term" value="F:ATP binding"/>
    <property type="evidence" value="ECO:0007669"/>
    <property type="project" value="UniProtKB-KW"/>
</dbReference>
<dbReference type="Gene3D" id="6.10.20.20">
    <property type="entry name" value="Poliovirus 3A protein-like"/>
    <property type="match status" value="1"/>
</dbReference>
<dbReference type="GO" id="GO:0015267">
    <property type="term" value="F:channel activity"/>
    <property type="evidence" value="ECO:0007669"/>
    <property type="project" value="UniProtKB-KW"/>
</dbReference>
<keyword evidence="16" id="KW-0547">Nucleotide-binding</keyword>
<dbReference type="Gene3D" id="3.30.70.270">
    <property type="match status" value="1"/>
</dbReference>
<keyword evidence="14" id="KW-1143">T=pseudo3 icosahedral capsid protein</keyword>
<keyword evidence="11" id="KW-0645">Protease</keyword>
<dbReference type="SUPFAM" id="SSF56672">
    <property type="entry name" value="DNA/RNA polymerases"/>
    <property type="match status" value="1"/>
</dbReference>
<evidence type="ECO:0000256" key="10">
    <source>
        <dbReference type="ARBA" id="ARBA00022581"/>
    </source>
</evidence>
<dbReference type="Pfam" id="PF00680">
    <property type="entry name" value="RdRP_1"/>
    <property type="match status" value="1"/>
</dbReference>
<dbReference type="GO" id="GO:0003723">
    <property type="term" value="F:RNA binding"/>
    <property type="evidence" value="ECO:0007669"/>
    <property type="project" value="InterPro"/>
</dbReference>
<feature type="domain" description="Peptidase C3" evidence="35">
    <location>
        <begin position="1768"/>
        <end position="1945"/>
    </location>
</feature>
<dbReference type="InterPro" id="IPR027417">
    <property type="entry name" value="P-loop_NTPase"/>
</dbReference>
<reference evidence="36" key="1">
    <citation type="journal article" date="2020" name="Virus Evol.">
        <title>Red fox viromes in urban and rural landscapes.</title>
        <authorList>
            <person name="Campbell S.J."/>
            <person name="Ashley W."/>
            <person name="Gil-Fernandez M."/>
            <person name="Newsome T.M."/>
            <person name="Di Giallonardo F."/>
            <person name="Ortiz-Baez A.S."/>
            <person name="Mahar J.E."/>
            <person name="Towerton A.L."/>
            <person name="Gillings M."/>
            <person name="Holmes E.C."/>
            <person name="Carthey A.J.R."/>
            <person name="Geoghegan J.L."/>
        </authorList>
    </citation>
    <scope>NUCLEOTIDE SEQUENCE</scope>
</reference>
<dbReference type="InterPro" id="IPR002527">
    <property type="entry name" value="Pico_P2B"/>
</dbReference>
<dbReference type="PROSITE" id="PS51218">
    <property type="entry name" value="SF3_HELICASE_2"/>
    <property type="match status" value="1"/>
</dbReference>
<evidence type="ECO:0000256" key="14">
    <source>
        <dbReference type="ARBA" id="ARBA00022706"/>
    </source>
</evidence>
<evidence type="ECO:0000256" key="1">
    <source>
        <dbReference type="ARBA" id="ARBA00004295"/>
    </source>
</evidence>
<dbReference type="Pfam" id="PF00910">
    <property type="entry name" value="RNA_helicase"/>
    <property type="match status" value="1"/>
</dbReference>
<keyword evidence="12" id="KW-0808">Transferase</keyword>
<keyword evidence="19" id="KW-0347">Helicase</keyword>
<proteinExistence type="predicted"/>
<evidence type="ECO:0000256" key="19">
    <source>
        <dbReference type="ARBA" id="ARBA00022806"/>
    </source>
</evidence>
<dbReference type="GO" id="GO:0017111">
    <property type="term" value="F:ribonucleoside triphosphate phosphatase activity"/>
    <property type="evidence" value="ECO:0007669"/>
    <property type="project" value="InterPro"/>
</dbReference>
<organism evidence="36">
    <name type="scientific">Wilde virus-1</name>
    <dbReference type="NCBI Taxonomy" id="2803560"/>
    <lineage>
        <taxon>Viruses</taxon>
        <taxon>Riboviria</taxon>
        <taxon>Orthornavirae</taxon>
        <taxon>Pisuviricota</taxon>
        <taxon>Pisoniviricetes</taxon>
        <taxon>Picornavirales</taxon>
        <taxon>Picornaviridae</taxon>
    </lineage>
</organism>
<protein>
    <recommendedName>
        <fullName evidence="3">Genome polyprotein</fullName>
    </recommendedName>
</protein>
<keyword evidence="13" id="KW-0548">Nucleotidyltransferase</keyword>
<dbReference type="Pfam" id="PF00548">
    <property type="entry name" value="Peptidase_C3"/>
    <property type="match status" value="1"/>
</dbReference>
<dbReference type="InterPro" id="IPR009003">
    <property type="entry name" value="Peptidase_S1_PA"/>
</dbReference>
<evidence type="ECO:0000256" key="4">
    <source>
        <dbReference type="ARBA" id="ARBA00022448"/>
    </source>
</evidence>
<evidence type="ECO:0000256" key="24">
    <source>
        <dbReference type="ARBA" id="ARBA00022953"/>
    </source>
</evidence>
<evidence type="ECO:0000259" key="34">
    <source>
        <dbReference type="PROSITE" id="PS51218"/>
    </source>
</evidence>
<evidence type="ECO:0000313" key="36">
    <source>
        <dbReference type="EMBL" id="QQR34436.1"/>
    </source>
</evidence>
<dbReference type="GO" id="GO:0046718">
    <property type="term" value="P:symbiont entry into host cell"/>
    <property type="evidence" value="ECO:0007669"/>
    <property type="project" value="UniProtKB-KW"/>
</dbReference>
<dbReference type="InterPro" id="IPR044067">
    <property type="entry name" value="PCV_3C_PRO"/>
</dbReference>
<keyword evidence="26" id="KW-0406">Ion transport</keyword>
<keyword evidence="17" id="KW-0378">Hydrolase</keyword>